<reference evidence="1 2" key="1">
    <citation type="submission" date="2017-04" db="EMBL/GenBank/DDBJ databases">
        <title>Genome sequencing of [Candida] sorbophila.</title>
        <authorList>
            <person name="Ahn J.O."/>
        </authorList>
    </citation>
    <scope>NUCLEOTIDE SEQUENCE [LARGE SCALE GENOMIC DNA]</scope>
    <source>
        <strain evidence="1 2">DS02</strain>
    </source>
</reference>
<evidence type="ECO:0000313" key="2">
    <source>
        <dbReference type="Proteomes" id="UP000238350"/>
    </source>
</evidence>
<dbReference type="RefSeq" id="XP_024663238.1">
    <property type="nucleotide sequence ID" value="XM_024807470.1"/>
</dbReference>
<dbReference type="AlphaFoldDB" id="A0A2T0FE64"/>
<protein>
    <recommendedName>
        <fullName evidence="3">FIST domain-containing protein</fullName>
    </recommendedName>
</protein>
<dbReference type="EMBL" id="NDIQ01000001">
    <property type="protein sequence ID" value="PRT53292.1"/>
    <property type="molecule type" value="Genomic_DNA"/>
</dbReference>
<proteinExistence type="predicted"/>
<dbReference type="OrthoDB" id="4080562at2759"/>
<gene>
    <name evidence="1" type="ORF">B9G98_00912</name>
</gene>
<accession>A0A2T0FE64</accession>
<organism evidence="1 2">
    <name type="scientific">Wickerhamiella sorbophila</name>
    <dbReference type="NCBI Taxonomy" id="45607"/>
    <lineage>
        <taxon>Eukaryota</taxon>
        <taxon>Fungi</taxon>
        <taxon>Dikarya</taxon>
        <taxon>Ascomycota</taxon>
        <taxon>Saccharomycotina</taxon>
        <taxon>Dipodascomycetes</taxon>
        <taxon>Dipodascales</taxon>
        <taxon>Trichomonascaceae</taxon>
        <taxon>Wickerhamiella</taxon>
    </lineage>
</organism>
<dbReference type="Proteomes" id="UP000238350">
    <property type="component" value="Unassembled WGS sequence"/>
</dbReference>
<name>A0A2T0FE64_9ASCO</name>
<evidence type="ECO:0000313" key="1">
    <source>
        <dbReference type="EMBL" id="PRT53292.1"/>
    </source>
</evidence>
<keyword evidence="2" id="KW-1185">Reference proteome</keyword>
<evidence type="ECO:0008006" key="3">
    <source>
        <dbReference type="Google" id="ProtNLM"/>
    </source>
</evidence>
<sequence length="344" mass="37008">MGIRGTIANPKHKLVDYLAQHAANKLTKSVLVVGTPQYADQLTSLSKDLSGIQTVAAAVDTVPFGNQRNGFSWAVFDKPIQIQDRISLKSVESTDTKWSASTAALSFSAAAGSAGPGAEVSMAAANTLFSNGLSATMFDSDSTEPLAGLKFELPEKLMAVGGVRPIEPISDWLTITSVTDNMLKTLNDTAAASYLENAEALKNADDVDTFLVFAEINSATGRPPQFIKIIAGGGGLWSARSRMLVLEPPASPSVGDQLRFHLANSRKLSEPALKSLHSHYETYEQHEGVVLETALVEEELDQKPLVHAKKNTFWPVFGMGSERGFLVNNVKHAIPGEIMELRDQ</sequence>
<dbReference type="GeneID" id="36514661"/>
<comment type="caution">
    <text evidence="1">The sequence shown here is derived from an EMBL/GenBank/DDBJ whole genome shotgun (WGS) entry which is preliminary data.</text>
</comment>